<feature type="chain" id="PRO_5046233288" description="Lipoprotein" evidence="2">
    <location>
        <begin position="22"/>
        <end position="156"/>
    </location>
</feature>
<keyword evidence="4" id="KW-1185">Reference proteome</keyword>
<dbReference type="EMBL" id="JAPMOU010000002">
    <property type="protein sequence ID" value="MDE1460736.1"/>
    <property type="molecule type" value="Genomic_DNA"/>
</dbReference>
<reference evidence="3 4" key="1">
    <citation type="submission" date="2022-11" db="EMBL/GenBank/DDBJ databases">
        <title>Spartinivicinus poritis sp. nov., isolated from scleractinian coral Porites lutea.</title>
        <authorList>
            <person name="Zhang G."/>
            <person name="Cai L."/>
            <person name="Wei Q."/>
        </authorList>
    </citation>
    <scope>NUCLEOTIDE SEQUENCE [LARGE SCALE GENOMIC DNA]</scope>
    <source>
        <strain evidence="3 4">A2-2</strain>
    </source>
</reference>
<dbReference type="RefSeq" id="WP_274687108.1">
    <property type="nucleotide sequence ID" value="NZ_JAPMOU010000002.1"/>
</dbReference>
<organism evidence="3 4">
    <name type="scientific">Spartinivicinus poritis</name>
    <dbReference type="NCBI Taxonomy" id="2994640"/>
    <lineage>
        <taxon>Bacteria</taxon>
        <taxon>Pseudomonadati</taxon>
        <taxon>Pseudomonadota</taxon>
        <taxon>Gammaproteobacteria</taxon>
        <taxon>Oceanospirillales</taxon>
        <taxon>Zooshikellaceae</taxon>
        <taxon>Spartinivicinus</taxon>
    </lineage>
</organism>
<dbReference type="Proteomes" id="UP001528823">
    <property type="component" value="Unassembled WGS sequence"/>
</dbReference>
<evidence type="ECO:0000256" key="2">
    <source>
        <dbReference type="SAM" id="SignalP"/>
    </source>
</evidence>
<feature type="region of interest" description="Disordered" evidence="1">
    <location>
        <begin position="58"/>
        <end position="82"/>
    </location>
</feature>
<protein>
    <recommendedName>
        <fullName evidence="5">Lipoprotein</fullName>
    </recommendedName>
</protein>
<accession>A0ABT5U2Z9</accession>
<evidence type="ECO:0000313" key="3">
    <source>
        <dbReference type="EMBL" id="MDE1460736.1"/>
    </source>
</evidence>
<proteinExistence type="predicted"/>
<comment type="caution">
    <text evidence="3">The sequence shown here is derived from an EMBL/GenBank/DDBJ whole genome shotgun (WGS) entry which is preliminary data.</text>
</comment>
<evidence type="ECO:0000256" key="1">
    <source>
        <dbReference type="SAM" id="MobiDB-lite"/>
    </source>
</evidence>
<feature type="compositionally biased region" description="Polar residues" evidence="1">
    <location>
        <begin position="60"/>
        <end position="80"/>
    </location>
</feature>
<name>A0ABT5U2Z9_9GAMM</name>
<evidence type="ECO:0008006" key="5">
    <source>
        <dbReference type="Google" id="ProtNLM"/>
    </source>
</evidence>
<dbReference type="PROSITE" id="PS51257">
    <property type="entry name" value="PROKAR_LIPOPROTEIN"/>
    <property type="match status" value="1"/>
</dbReference>
<gene>
    <name evidence="3" type="ORF">ORQ98_02025</name>
</gene>
<sequence>MTSYKLKAASLAMALSTTMLIGCDSGHQATQTTTKKVTTVTATATKSTLPSDAVQRTLAKPNSSVTSNPKNTLASPSVNETAARKPLVLKVDQTMLTDDTIKQPPLARSNVLPDLFEDDGSKEKKVISGGLLVDKESSKLNDAIDGAEISLELQTN</sequence>
<evidence type="ECO:0000313" key="4">
    <source>
        <dbReference type="Proteomes" id="UP001528823"/>
    </source>
</evidence>
<feature type="signal peptide" evidence="2">
    <location>
        <begin position="1"/>
        <end position="21"/>
    </location>
</feature>
<keyword evidence="2" id="KW-0732">Signal</keyword>